<evidence type="ECO:0000259" key="2">
    <source>
        <dbReference type="Pfam" id="PF00535"/>
    </source>
</evidence>
<dbReference type="SUPFAM" id="SSF53448">
    <property type="entry name" value="Nucleotide-diphospho-sugar transferases"/>
    <property type="match status" value="1"/>
</dbReference>
<keyword evidence="4" id="KW-1185">Reference proteome</keyword>
<dbReference type="EMBL" id="JAQNDO010000001">
    <property type="protein sequence ID" value="MDC0741777.1"/>
    <property type="molecule type" value="Genomic_DNA"/>
</dbReference>
<comment type="caution">
    <text evidence="3">The sequence shown here is derived from an EMBL/GenBank/DDBJ whole genome shotgun (WGS) entry which is preliminary data.</text>
</comment>
<proteinExistence type="predicted"/>
<dbReference type="PANTHER" id="PTHR48090:SF7">
    <property type="entry name" value="RFBJ PROTEIN"/>
    <property type="match status" value="1"/>
</dbReference>
<dbReference type="CDD" id="cd04179">
    <property type="entry name" value="DPM_DPG-synthase_like"/>
    <property type="match status" value="1"/>
</dbReference>
<name>A0ABT5ELH7_9BACT</name>
<evidence type="ECO:0000313" key="3">
    <source>
        <dbReference type="EMBL" id="MDC0741777.1"/>
    </source>
</evidence>
<evidence type="ECO:0000313" key="4">
    <source>
        <dbReference type="Proteomes" id="UP001221411"/>
    </source>
</evidence>
<dbReference type="InterPro" id="IPR050256">
    <property type="entry name" value="Glycosyltransferase_2"/>
</dbReference>
<gene>
    <name evidence="3" type="ORF">POL67_10500</name>
</gene>
<protein>
    <submittedName>
        <fullName evidence="3">Glycosyltransferase family 2 protein</fullName>
    </submittedName>
</protein>
<dbReference type="InterPro" id="IPR001173">
    <property type="entry name" value="Glyco_trans_2-like"/>
</dbReference>
<feature type="domain" description="Glycosyltransferase 2-like" evidence="2">
    <location>
        <begin position="9"/>
        <end position="138"/>
    </location>
</feature>
<dbReference type="Gene3D" id="3.90.550.10">
    <property type="entry name" value="Spore Coat Polysaccharide Biosynthesis Protein SpsA, Chain A"/>
    <property type="match status" value="1"/>
</dbReference>
<feature type="region of interest" description="Disordered" evidence="1">
    <location>
        <begin position="249"/>
        <end position="295"/>
    </location>
</feature>
<dbReference type="PANTHER" id="PTHR48090">
    <property type="entry name" value="UNDECAPRENYL-PHOSPHATE 4-DEOXY-4-FORMAMIDO-L-ARABINOSE TRANSFERASE-RELATED"/>
    <property type="match status" value="1"/>
</dbReference>
<dbReference type="InterPro" id="IPR029044">
    <property type="entry name" value="Nucleotide-diphossugar_trans"/>
</dbReference>
<sequence length="295" mass="31662">MYSGVRVAVVIPAFREEDRIAETVRSVPSFVDHVVVVDDASDDATSAAARAAGDTRLVLVRHAENRGVGAAILTGYREARALSADVAAVMAGDGQMDPLDLPAVVGPVARGEADYVKGDRLRHPSVWKDMPLHRLLGTSALAWMTRHAAGLPSLSDSQCGYTAIGAAAMDCLLHEGMWARYGYPNDLLGTLARHGHRIHEVEVKPVYRGEASGLRPWHVFTIGYVVGRVAARRAASSLEARWPRVSNGFSRDRRAGSSSRISSPPKEPVSPDRHRTAAASCRPEDLTDGRLSSGG</sequence>
<dbReference type="Proteomes" id="UP001221411">
    <property type="component" value="Unassembled WGS sequence"/>
</dbReference>
<dbReference type="Pfam" id="PF00535">
    <property type="entry name" value="Glycos_transf_2"/>
    <property type="match status" value="1"/>
</dbReference>
<accession>A0ABT5ELH7</accession>
<dbReference type="RefSeq" id="WP_271917102.1">
    <property type="nucleotide sequence ID" value="NZ_JAQNDO010000001.1"/>
</dbReference>
<organism evidence="3 4">
    <name type="scientific">Polyangium mundeleinium</name>
    <dbReference type="NCBI Taxonomy" id="2995306"/>
    <lineage>
        <taxon>Bacteria</taxon>
        <taxon>Pseudomonadati</taxon>
        <taxon>Myxococcota</taxon>
        <taxon>Polyangia</taxon>
        <taxon>Polyangiales</taxon>
        <taxon>Polyangiaceae</taxon>
        <taxon>Polyangium</taxon>
    </lineage>
</organism>
<reference evidence="3 4" key="1">
    <citation type="submission" date="2022-11" db="EMBL/GenBank/DDBJ databases">
        <title>Minimal conservation of predation-associated metabolite biosynthetic gene clusters underscores biosynthetic potential of Myxococcota including descriptions for ten novel species: Archangium lansinium sp. nov., Myxococcus landrumus sp. nov., Nannocystis bai.</title>
        <authorList>
            <person name="Ahearne A."/>
            <person name="Stevens C."/>
            <person name="Dowd S."/>
        </authorList>
    </citation>
    <scope>NUCLEOTIDE SEQUENCE [LARGE SCALE GENOMIC DNA]</scope>
    <source>
        <strain evidence="3 4">RJM3</strain>
    </source>
</reference>
<evidence type="ECO:0000256" key="1">
    <source>
        <dbReference type="SAM" id="MobiDB-lite"/>
    </source>
</evidence>